<feature type="non-terminal residue" evidence="2">
    <location>
        <position position="108"/>
    </location>
</feature>
<proteinExistence type="predicted"/>
<dbReference type="Proteomes" id="UP000234323">
    <property type="component" value="Unassembled WGS sequence"/>
</dbReference>
<dbReference type="Pfam" id="PF14372">
    <property type="entry name" value="hAT-like_RNase-H"/>
    <property type="match status" value="1"/>
</dbReference>
<accession>A0A2I1GY79</accession>
<comment type="caution">
    <text evidence="2">The sequence shown here is derived from an EMBL/GenBank/DDBJ whole genome shotgun (WGS) entry which is preliminary data.</text>
</comment>
<evidence type="ECO:0000313" key="3">
    <source>
        <dbReference type="Proteomes" id="UP000234323"/>
    </source>
</evidence>
<dbReference type="InterPro" id="IPR025525">
    <property type="entry name" value="hAT-like_transposase_RNase-H"/>
</dbReference>
<protein>
    <recommendedName>
        <fullName evidence="1">hAT-like transposase RNase-H fold domain-containing protein</fullName>
    </recommendedName>
</protein>
<dbReference type="VEuPathDB" id="FungiDB:RhiirA1_318895"/>
<dbReference type="EMBL" id="LLXI01001049">
    <property type="protein sequence ID" value="PKY51592.1"/>
    <property type="molecule type" value="Genomic_DNA"/>
</dbReference>
<feature type="non-terminal residue" evidence="2">
    <location>
        <position position="1"/>
    </location>
</feature>
<name>A0A2I1GY79_9GLOM</name>
<keyword evidence="3" id="KW-1185">Reference proteome</keyword>
<dbReference type="AlphaFoldDB" id="A0A2I1GY79"/>
<dbReference type="VEuPathDB" id="FungiDB:FUN_013623"/>
<gene>
    <name evidence="2" type="ORF">RhiirA4_300861</name>
</gene>
<organism evidence="2 3">
    <name type="scientific">Rhizophagus irregularis</name>
    <dbReference type="NCBI Taxonomy" id="588596"/>
    <lineage>
        <taxon>Eukaryota</taxon>
        <taxon>Fungi</taxon>
        <taxon>Fungi incertae sedis</taxon>
        <taxon>Mucoromycota</taxon>
        <taxon>Glomeromycotina</taxon>
        <taxon>Glomeromycetes</taxon>
        <taxon>Glomerales</taxon>
        <taxon>Glomeraceae</taxon>
        <taxon>Rhizophagus</taxon>
    </lineage>
</organism>
<evidence type="ECO:0000313" key="2">
    <source>
        <dbReference type="EMBL" id="PKY51592.1"/>
    </source>
</evidence>
<feature type="domain" description="hAT-like transposase RNase-H fold" evidence="1">
    <location>
        <begin position="30"/>
        <end position="103"/>
    </location>
</feature>
<evidence type="ECO:0000259" key="1">
    <source>
        <dbReference type="Pfam" id="PF14372"/>
    </source>
</evidence>
<dbReference type="GO" id="GO:0003677">
    <property type="term" value="F:DNA binding"/>
    <property type="evidence" value="ECO:0007669"/>
    <property type="project" value="InterPro"/>
</dbReference>
<reference evidence="2 3" key="1">
    <citation type="submission" date="2015-10" db="EMBL/GenBank/DDBJ databases">
        <title>Genome analyses suggest a sexual origin of heterokaryosis in a supposedly ancient asexual fungus.</title>
        <authorList>
            <person name="Ropars J."/>
            <person name="Sedzielewska K."/>
            <person name="Noel J."/>
            <person name="Charron P."/>
            <person name="Farinelli L."/>
            <person name="Marton T."/>
            <person name="Kruger M."/>
            <person name="Pelin A."/>
            <person name="Brachmann A."/>
            <person name="Corradi N."/>
        </authorList>
    </citation>
    <scope>NUCLEOTIDE SEQUENCE [LARGE SCALE GENOMIC DNA]</scope>
    <source>
        <strain evidence="2 3">A4</strain>
    </source>
</reference>
<sequence>FSRATNHISHSRFPTISNSVPVYNWLMDEIKDLQTNKNTNEVIKIAAKNAMEKIQKYYHYTSALVYNISTVLDPRLKLQYYKDNDWEEEYITEIRTSVFNIYNTQYAP</sequence>